<feature type="region of interest" description="Disordered" evidence="3">
    <location>
        <begin position="47"/>
        <end position="66"/>
    </location>
</feature>
<dbReference type="InterPro" id="IPR024843">
    <property type="entry name" value="Dapper"/>
</dbReference>
<comment type="similarity">
    <text evidence="1">Belongs to the dapper family.</text>
</comment>
<name>A0ABQ9VZC6_SAGOE</name>
<feature type="region of interest" description="Disordered" evidence="3">
    <location>
        <begin position="1"/>
        <end position="21"/>
    </location>
</feature>
<gene>
    <name evidence="4" type="primary">DACT2_2</name>
    <name evidence="4" type="ORF">P7K49_009019</name>
</gene>
<proteinExistence type="inferred from homology"/>
<dbReference type="PANTHER" id="PTHR15919">
    <property type="entry name" value="DAPPER-RELATED"/>
    <property type="match status" value="1"/>
</dbReference>
<accession>A0ABQ9VZC6</accession>
<sequence length="66" mass="7344">MNSGARKWLQNERAPRQSRLRQQDIGLKTHLDQLDLQISKLQLDLGTTSGEALDSDSRPSSGTRAP</sequence>
<keyword evidence="5" id="KW-1185">Reference proteome</keyword>
<protein>
    <submittedName>
        <fullName evidence="4">Dapper 2</fullName>
    </submittedName>
</protein>
<evidence type="ECO:0000256" key="1">
    <source>
        <dbReference type="ARBA" id="ARBA00010807"/>
    </source>
</evidence>
<keyword evidence="2" id="KW-0175">Coiled coil</keyword>
<comment type="caution">
    <text evidence="4">The sequence shown here is derived from an EMBL/GenBank/DDBJ whole genome shotgun (WGS) entry which is preliminary data.</text>
</comment>
<dbReference type="Proteomes" id="UP001266305">
    <property type="component" value="Unassembled WGS sequence"/>
</dbReference>
<evidence type="ECO:0000313" key="5">
    <source>
        <dbReference type="Proteomes" id="UP001266305"/>
    </source>
</evidence>
<dbReference type="Pfam" id="PF15268">
    <property type="entry name" value="Dapper"/>
    <property type="match status" value="1"/>
</dbReference>
<dbReference type="PANTHER" id="PTHR15919:SF13">
    <property type="entry name" value="DAPPER HOMOLOG 2"/>
    <property type="match status" value="1"/>
</dbReference>
<evidence type="ECO:0000256" key="3">
    <source>
        <dbReference type="SAM" id="MobiDB-lite"/>
    </source>
</evidence>
<evidence type="ECO:0000256" key="2">
    <source>
        <dbReference type="ARBA" id="ARBA00023054"/>
    </source>
</evidence>
<organism evidence="4 5">
    <name type="scientific">Saguinus oedipus</name>
    <name type="common">Cotton-top tamarin</name>
    <name type="synonym">Oedipomidas oedipus</name>
    <dbReference type="NCBI Taxonomy" id="9490"/>
    <lineage>
        <taxon>Eukaryota</taxon>
        <taxon>Metazoa</taxon>
        <taxon>Chordata</taxon>
        <taxon>Craniata</taxon>
        <taxon>Vertebrata</taxon>
        <taxon>Euteleostomi</taxon>
        <taxon>Mammalia</taxon>
        <taxon>Eutheria</taxon>
        <taxon>Euarchontoglires</taxon>
        <taxon>Primates</taxon>
        <taxon>Haplorrhini</taxon>
        <taxon>Platyrrhini</taxon>
        <taxon>Cebidae</taxon>
        <taxon>Callitrichinae</taxon>
        <taxon>Saguinus</taxon>
    </lineage>
</organism>
<reference evidence="4 5" key="1">
    <citation type="submission" date="2023-05" db="EMBL/GenBank/DDBJ databases">
        <title>B98-5 Cell Line De Novo Hybrid Assembly: An Optical Mapping Approach.</title>
        <authorList>
            <person name="Kananen K."/>
            <person name="Auerbach J.A."/>
            <person name="Kautto E."/>
            <person name="Blachly J.S."/>
        </authorList>
    </citation>
    <scope>NUCLEOTIDE SEQUENCE [LARGE SCALE GENOMIC DNA]</scope>
    <source>
        <strain evidence="4">B95-8</strain>
        <tissue evidence="4">Cell line</tissue>
    </source>
</reference>
<dbReference type="EMBL" id="JASSZA010000004">
    <property type="protein sequence ID" value="KAK2114753.1"/>
    <property type="molecule type" value="Genomic_DNA"/>
</dbReference>
<evidence type="ECO:0000313" key="4">
    <source>
        <dbReference type="EMBL" id="KAK2114753.1"/>
    </source>
</evidence>